<feature type="compositionally biased region" description="Basic residues" evidence="2">
    <location>
        <begin position="411"/>
        <end position="420"/>
    </location>
</feature>
<dbReference type="RefSeq" id="XP_071934138.1">
    <property type="nucleotide sequence ID" value="XM_072078037.1"/>
</dbReference>
<dbReference type="RefSeq" id="XP_071934135.1">
    <property type="nucleotide sequence ID" value="XM_072078034.1"/>
</dbReference>
<accession>A0A6P6W7M5</accession>
<dbReference type="Proteomes" id="UP001652660">
    <property type="component" value="Chromosome 2e"/>
</dbReference>
<evidence type="ECO:0000313" key="8">
    <source>
        <dbReference type="RefSeq" id="XP_071934138.1"/>
    </source>
</evidence>
<feature type="coiled-coil region" evidence="1">
    <location>
        <begin position="140"/>
        <end position="174"/>
    </location>
</feature>
<dbReference type="GeneID" id="113729961"/>
<evidence type="ECO:0000313" key="9">
    <source>
        <dbReference type="RefSeq" id="XP_071934139.1"/>
    </source>
</evidence>
<reference evidence="4" key="2">
    <citation type="submission" date="2025-04" db="UniProtKB">
        <authorList>
            <consortium name="RefSeq"/>
        </authorList>
    </citation>
    <scope>IDENTIFICATION</scope>
    <source>
        <tissue evidence="4 5">Leaves</tissue>
    </source>
</reference>
<dbReference type="RefSeq" id="XP_027110132.1">
    <property type="nucleotide sequence ID" value="XM_027254331.1"/>
</dbReference>
<organism evidence="3 4">
    <name type="scientific">Coffea arabica</name>
    <name type="common">Arabian coffee</name>
    <dbReference type="NCBI Taxonomy" id="13443"/>
    <lineage>
        <taxon>Eukaryota</taxon>
        <taxon>Viridiplantae</taxon>
        <taxon>Streptophyta</taxon>
        <taxon>Embryophyta</taxon>
        <taxon>Tracheophyta</taxon>
        <taxon>Spermatophyta</taxon>
        <taxon>Magnoliopsida</taxon>
        <taxon>eudicotyledons</taxon>
        <taxon>Gunneridae</taxon>
        <taxon>Pentapetalae</taxon>
        <taxon>asterids</taxon>
        <taxon>lamiids</taxon>
        <taxon>Gentianales</taxon>
        <taxon>Rubiaceae</taxon>
        <taxon>Ixoroideae</taxon>
        <taxon>Gardenieae complex</taxon>
        <taxon>Bertiereae - Coffeeae clade</taxon>
        <taxon>Coffeeae</taxon>
        <taxon>Coffea</taxon>
    </lineage>
</organism>
<evidence type="ECO:0000313" key="6">
    <source>
        <dbReference type="RefSeq" id="XP_071934136.1"/>
    </source>
</evidence>
<evidence type="ECO:0000313" key="4">
    <source>
        <dbReference type="RefSeq" id="XP_027110132.1"/>
    </source>
</evidence>
<dbReference type="AlphaFoldDB" id="A0A6P6W7M5"/>
<keyword evidence="1" id="KW-0175">Coiled coil</keyword>
<dbReference type="RefSeq" id="XP_071934139.1">
    <property type="nucleotide sequence ID" value="XM_072078038.1"/>
</dbReference>
<feature type="region of interest" description="Disordered" evidence="2">
    <location>
        <begin position="250"/>
        <end position="270"/>
    </location>
</feature>
<dbReference type="RefSeq" id="XP_071934137.1">
    <property type="nucleotide sequence ID" value="XM_072078036.1"/>
</dbReference>
<keyword evidence="3" id="KW-1185">Reference proteome</keyword>
<dbReference type="RefSeq" id="XP_071934136.1">
    <property type="nucleotide sequence ID" value="XM_072078035.1"/>
</dbReference>
<evidence type="ECO:0000313" key="5">
    <source>
        <dbReference type="RefSeq" id="XP_071934135.1"/>
    </source>
</evidence>
<evidence type="ECO:0000313" key="3">
    <source>
        <dbReference type="Proteomes" id="UP001652660"/>
    </source>
</evidence>
<evidence type="ECO:0000313" key="7">
    <source>
        <dbReference type="RefSeq" id="XP_071934137.1"/>
    </source>
</evidence>
<dbReference type="OrthoDB" id="1899721at2759"/>
<name>A0A6P6W7M5_COFAR</name>
<protein>
    <submittedName>
        <fullName evidence="4">Uncharacterized protein LOC113729961</fullName>
    </submittedName>
</protein>
<gene>
    <name evidence="4 5 6 7 8 9" type="primary">LOC113729961</name>
</gene>
<dbReference type="PANTHER" id="PTHR34380:SF1">
    <property type="entry name" value="OS01G0221300 PROTEIN"/>
    <property type="match status" value="1"/>
</dbReference>
<feature type="compositionally biased region" description="Acidic residues" evidence="2">
    <location>
        <begin position="434"/>
        <end position="449"/>
    </location>
</feature>
<reference evidence="3" key="1">
    <citation type="journal article" date="2025" name="Foods">
        <title>Unveiling the Microbial Signatures of Arabica Coffee Cherries: Insights into Ripeness Specific Diversity, Functional Traits, and Implications for Quality and Safety.</title>
        <authorList>
            <consortium name="RefSeq"/>
            <person name="Tenea G.N."/>
            <person name="Cifuentes V."/>
            <person name="Reyes P."/>
            <person name="Cevallos-Vallejos M."/>
        </authorList>
    </citation>
    <scope>NUCLEOTIDE SEQUENCE [LARGE SCALE GENOMIC DNA]</scope>
</reference>
<sequence>MLGVKLEVMENKENNHDTSSVKRELECCSNCWGWEKKFKQAEERLVALMSQFEKKISELESLEGKHSALQLEKLVTEDEVQSLRKRNQELEEKVACSSNGKRSMDGVEKGVEGFVDLMEDAGADKVVDLMIENQVLLCEKKKAESEVEVWKVKCRELESQVLELEERLTSVEGEGNLNGTAKVGMASPGACMEEITGAKGFPGGVNGAATPRADAFCTNLTHVDEGNRGIPFENRMGSGSRARKQLVFGDEGSPSKKIAPTTPGGVRPSSLGIIDISDSEAEENVSYLSTLDLHTSKKACESTDYGGAITLDKKQFPCTKNLASAIDQTNDDDVSCQVGIAPFMSTSKRKRAAKIVASDSETDTDDCLPISRLRTNSRMATASPDKQGEPAVRRRLVTLRNLKEKGTSKKSSPRISKRIRTERLCGIPTNMISSDDEEEENESDGEEDDFIVHDSESEGGSASKDPKDDDNCDGLLSGGDFSGKSDDASDDSLDYKAIIATIGRHKDHKVKWEFQADMQAAFGKDIQLCMKAVCALYRQQTSEEKFHKATIVRNERGFNQCDARRGTSLGEFLTDGDPQGDLVKSVEELEARDPKWLEQCRTLATRYAKQLYEIYQSNEDPLWTALNG</sequence>
<dbReference type="PANTHER" id="PTHR34380">
    <property type="entry name" value="BNAA03G12380D PROTEIN"/>
    <property type="match status" value="1"/>
</dbReference>
<evidence type="ECO:0000256" key="2">
    <source>
        <dbReference type="SAM" id="MobiDB-lite"/>
    </source>
</evidence>
<feature type="region of interest" description="Disordered" evidence="2">
    <location>
        <begin position="372"/>
        <end position="479"/>
    </location>
</feature>
<feature type="coiled-coil region" evidence="1">
    <location>
        <begin position="59"/>
        <end position="100"/>
    </location>
</feature>
<proteinExistence type="predicted"/>
<evidence type="ECO:0000256" key="1">
    <source>
        <dbReference type="SAM" id="Coils"/>
    </source>
</evidence>